<dbReference type="PANTHER" id="PTHR46444">
    <property type="entry name" value="DCD (DEVELOPMENT AND CELL DEATH) DOMAIN PROTEIN-RELATED"/>
    <property type="match status" value="1"/>
</dbReference>
<sequence length="1115" mass="125999">MRGEQDSCRFATPRSRTAFIVVVFNVQLCVRFSMEYEVEYDVLGRVPECGAIFMSNASTKRECFRRKLLGLPSAQANFVKQIKAGMVLFLFEYERRELYGVFRACSDGSTNIVPHAFNLSGKQFPAQVRFTPIWYCDPLTEYEFQDAIKENYYSKKKFNFGLSEDQVRRLLCLFSSRKLQKPHRPFQRQVSKSMGKERRIAGDDYYFLRNRAEKFVEDDSLVSGIDAKYPGNTSRNNGRKLNSNIIKNDGIQNDLNGSCCQGYDILTEPPSVSFGKRRRDDDDDKFFMQNSMAYYHNMDQGRVIHIKHPGDSVNSERVAEERKFSLTKHNMGSNTGPIASPKYFWESLAKVGRATENGRFSQVGILGDRYTPNHVFGLVTSMGHLENSRIQARASDDREFFANCGVENYYNFANYPDPAISADPPLSGRLRTSHKEVFFGNDKNEIGQYVDFGMGEVRNESSDGNFLRSNRVDVPIENFANHLDRASRANDHDRFLARLSMENGTTINLGYPLDKIRRVSDEGILKKIDGLDNAYTMQNSFRLPNFQASTSVCQSRQSTAFFSRNLETKNSFCQDQPKLRSALPPSMEQKTFGFSCPTYHDAMVTRTVPYDPEVPGIHCRNLLSFAVDCTSCSIQDMPLHQNSNGNRLTASFIRSLPYCSEAEDLSQRHDVASGLGNKVPLPTSPNYYTHSGFRTNSSLLSAEYHGKMEAKATSQEVYNGSLFPEVTSTSPHYSRSDMYERQNGSPFSEFDNDALTSQGRYEQKSPQYENSQALRVDDASFNNNNGYLHSGSSNGKFNNWDTQYYYQDAKGKPTDSNSKRTSVFARLTSEVHARESSDVSFSAEEESNFDLQYDECDMGASVDQVMDEIFEGRKSSLVRKRDTLCDRLKMLTSKMEDDVEHVIEVNWDEIVEETRVVSFKRRSETKKIKDNAKEKTSVDTSEHERECSFQKSGREGSEGTHHKRRKLVRPVFGKKLQLNEGLSSDGSPNLQASSGHNDGTGNLDDSAKSRDNEDCSSPNSMSVQLTSLSGCKGKNACIKQSLYCGGKKYVYYNRKESFDGGTKRASTSNLQVSSREGFNAKENTGCCIGLTRSHESDNISSQDVGLIHVTNPTIC</sequence>
<feature type="compositionally biased region" description="Basic and acidic residues" evidence="1">
    <location>
        <begin position="921"/>
        <end position="960"/>
    </location>
</feature>
<evidence type="ECO:0000313" key="4">
    <source>
        <dbReference type="Proteomes" id="UP000626092"/>
    </source>
</evidence>
<evidence type="ECO:0000313" key="3">
    <source>
        <dbReference type="EMBL" id="KAF7120738.1"/>
    </source>
</evidence>
<dbReference type="EMBL" id="WJXA01000013">
    <property type="protein sequence ID" value="KAF7120738.1"/>
    <property type="molecule type" value="Genomic_DNA"/>
</dbReference>
<feature type="region of interest" description="Disordered" evidence="1">
    <location>
        <begin position="729"/>
        <end position="753"/>
    </location>
</feature>
<dbReference type="PROSITE" id="PS51222">
    <property type="entry name" value="DCD"/>
    <property type="match status" value="1"/>
</dbReference>
<feature type="compositionally biased region" description="Polar residues" evidence="1">
    <location>
        <begin position="980"/>
        <end position="1000"/>
    </location>
</feature>
<protein>
    <recommendedName>
        <fullName evidence="2">DCD domain-containing protein</fullName>
    </recommendedName>
</protein>
<accession>A0A834G6E0</accession>
<comment type="caution">
    <text evidence="3">The sequence shown here is derived from an EMBL/GenBank/DDBJ whole genome shotgun (WGS) entry which is preliminary data.</text>
</comment>
<reference evidence="3" key="1">
    <citation type="submission" date="2019-11" db="EMBL/GenBank/DDBJ databases">
        <authorList>
            <person name="Liu Y."/>
            <person name="Hou J."/>
            <person name="Li T.-Q."/>
            <person name="Guan C.-H."/>
            <person name="Wu X."/>
            <person name="Wu H.-Z."/>
            <person name="Ling F."/>
            <person name="Zhang R."/>
            <person name="Shi X.-G."/>
            <person name="Ren J.-P."/>
            <person name="Chen E.-F."/>
            <person name="Sun J.-M."/>
        </authorList>
    </citation>
    <scope>NUCLEOTIDE SEQUENCE</scope>
    <source>
        <strain evidence="3">Adult_tree_wgs_1</strain>
        <tissue evidence="3">Leaves</tissue>
    </source>
</reference>
<dbReference type="SMART" id="SM00767">
    <property type="entry name" value="DCD"/>
    <property type="match status" value="1"/>
</dbReference>
<dbReference type="Proteomes" id="UP000626092">
    <property type="component" value="Unassembled WGS sequence"/>
</dbReference>
<feature type="domain" description="DCD" evidence="2">
    <location>
        <begin position="46"/>
        <end position="176"/>
    </location>
</feature>
<organism evidence="3 4">
    <name type="scientific">Rhododendron simsii</name>
    <name type="common">Sims's rhododendron</name>
    <dbReference type="NCBI Taxonomy" id="118357"/>
    <lineage>
        <taxon>Eukaryota</taxon>
        <taxon>Viridiplantae</taxon>
        <taxon>Streptophyta</taxon>
        <taxon>Embryophyta</taxon>
        <taxon>Tracheophyta</taxon>
        <taxon>Spermatophyta</taxon>
        <taxon>Magnoliopsida</taxon>
        <taxon>eudicotyledons</taxon>
        <taxon>Gunneridae</taxon>
        <taxon>Pentapetalae</taxon>
        <taxon>asterids</taxon>
        <taxon>Ericales</taxon>
        <taxon>Ericaceae</taxon>
        <taxon>Ericoideae</taxon>
        <taxon>Rhodoreae</taxon>
        <taxon>Rhododendron</taxon>
    </lineage>
</organism>
<gene>
    <name evidence="3" type="ORF">RHSIM_Rhsim13G0133100</name>
</gene>
<feature type="region of interest" description="Disordered" evidence="1">
    <location>
        <begin position="921"/>
        <end position="1020"/>
    </location>
</feature>
<dbReference type="PANTHER" id="PTHR46444:SF9">
    <property type="entry name" value="DCD (DEVELOPMENT AND CELL DEATH) DOMAIN PROTEIN"/>
    <property type="match status" value="1"/>
</dbReference>
<dbReference type="AlphaFoldDB" id="A0A834G6E0"/>
<dbReference type="Pfam" id="PF10539">
    <property type="entry name" value="Dev_Cell_Death"/>
    <property type="match status" value="1"/>
</dbReference>
<dbReference type="OrthoDB" id="1928633at2759"/>
<evidence type="ECO:0000256" key="1">
    <source>
        <dbReference type="SAM" id="MobiDB-lite"/>
    </source>
</evidence>
<name>A0A834G6E0_RHOSS</name>
<evidence type="ECO:0000259" key="2">
    <source>
        <dbReference type="PROSITE" id="PS51222"/>
    </source>
</evidence>
<keyword evidence="4" id="KW-1185">Reference proteome</keyword>
<proteinExistence type="predicted"/>
<dbReference type="InterPro" id="IPR013989">
    <property type="entry name" value="Dev_and_cell_death_domain"/>
</dbReference>